<accession>A0A916E6G7</accession>
<feature type="region of interest" description="Disordered" evidence="1">
    <location>
        <begin position="1"/>
        <end position="30"/>
    </location>
</feature>
<dbReference type="OrthoDB" id="10379181at2759"/>
<evidence type="ECO:0000256" key="1">
    <source>
        <dbReference type="SAM" id="MobiDB-lite"/>
    </source>
</evidence>
<protein>
    <submittedName>
        <fullName evidence="2">Uncharacterized protein</fullName>
    </submittedName>
</protein>
<sequence>MNSNNQTTQKYSDLSMYQTENSSAPLHNNNNDSINNIGMSNTFIINNLLPHFKTIHLNFTFLYQMIHLPQQFIETTIQPTSQIYPDNNNAYNATSNSVNGTISDNI</sequence>
<name>A0A916E6G7_9GLOM</name>
<gene>
    <name evidence="2" type="ORF">CHRIB12_LOCUS9319</name>
</gene>
<dbReference type="Proteomes" id="UP000684084">
    <property type="component" value="Unassembled WGS sequence"/>
</dbReference>
<evidence type="ECO:0000313" key="3">
    <source>
        <dbReference type="Proteomes" id="UP000684084"/>
    </source>
</evidence>
<organism evidence="2 3">
    <name type="scientific">Rhizophagus irregularis</name>
    <dbReference type="NCBI Taxonomy" id="588596"/>
    <lineage>
        <taxon>Eukaryota</taxon>
        <taxon>Fungi</taxon>
        <taxon>Fungi incertae sedis</taxon>
        <taxon>Mucoromycota</taxon>
        <taxon>Glomeromycotina</taxon>
        <taxon>Glomeromycetes</taxon>
        <taxon>Glomerales</taxon>
        <taxon>Glomeraceae</taxon>
        <taxon>Rhizophagus</taxon>
    </lineage>
</organism>
<comment type="caution">
    <text evidence="2">The sequence shown here is derived from an EMBL/GenBank/DDBJ whole genome shotgun (WGS) entry which is preliminary data.</text>
</comment>
<evidence type="ECO:0000313" key="2">
    <source>
        <dbReference type="EMBL" id="CAB5363043.1"/>
    </source>
</evidence>
<dbReference type="EMBL" id="CAGKOT010000018">
    <property type="protein sequence ID" value="CAB5363043.1"/>
    <property type="molecule type" value="Genomic_DNA"/>
</dbReference>
<dbReference type="AlphaFoldDB" id="A0A916E6G7"/>
<feature type="compositionally biased region" description="Polar residues" evidence="1">
    <location>
        <begin position="1"/>
        <end position="27"/>
    </location>
</feature>
<reference evidence="2" key="1">
    <citation type="submission" date="2020-05" db="EMBL/GenBank/DDBJ databases">
        <authorList>
            <person name="Rincon C."/>
            <person name="Sanders R I."/>
            <person name="Robbins C."/>
            <person name="Chaturvedi A."/>
        </authorList>
    </citation>
    <scope>NUCLEOTIDE SEQUENCE</scope>
    <source>
        <strain evidence="2">CHB12</strain>
    </source>
</reference>
<proteinExistence type="predicted"/>